<evidence type="ECO:0000256" key="2">
    <source>
        <dbReference type="ARBA" id="ARBA00022692"/>
    </source>
</evidence>
<dbReference type="PANTHER" id="PTHR46084:SF14">
    <property type="entry name" value="PROTEIN KINASE DOMAIN-CONTAINING PROTEIN"/>
    <property type="match status" value="1"/>
</dbReference>
<evidence type="ECO:0000256" key="4">
    <source>
        <dbReference type="ARBA" id="ARBA00022737"/>
    </source>
</evidence>
<keyword evidence="1" id="KW-0433">Leucine-rich repeat</keyword>
<dbReference type="Pfam" id="PF00560">
    <property type="entry name" value="LRR_1"/>
    <property type="match status" value="1"/>
</dbReference>
<name>A0AAV3PHH3_LITER</name>
<dbReference type="PANTHER" id="PTHR46084">
    <property type="entry name" value="PROTEIN MALE DISCOVERER 2"/>
    <property type="match status" value="1"/>
</dbReference>
<feature type="compositionally biased region" description="Low complexity" evidence="8">
    <location>
        <begin position="246"/>
        <end position="263"/>
    </location>
</feature>
<feature type="compositionally biased region" description="Low complexity" evidence="8">
    <location>
        <begin position="275"/>
        <end position="285"/>
    </location>
</feature>
<dbReference type="Pfam" id="PF07714">
    <property type="entry name" value="PK_Tyr_Ser-Thr"/>
    <property type="match status" value="1"/>
</dbReference>
<keyword evidence="4" id="KW-0677">Repeat</keyword>
<dbReference type="FunFam" id="3.30.200.20:FF:000489">
    <property type="entry name" value="Inactive receptor-like serine/threonine-protein kinase"/>
    <property type="match status" value="1"/>
</dbReference>
<dbReference type="InterPro" id="IPR013210">
    <property type="entry name" value="LRR_N_plant-typ"/>
</dbReference>
<evidence type="ECO:0000256" key="6">
    <source>
        <dbReference type="ARBA" id="ARBA00023136"/>
    </source>
</evidence>
<comment type="caution">
    <text evidence="11">The sequence shown here is derived from an EMBL/GenBank/DDBJ whole genome shotgun (WGS) entry which is preliminary data.</text>
</comment>
<dbReference type="Gene3D" id="3.30.200.20">
    <property type="entry name" value="Phosphorylase Kinase, domain 1"/>
    <property type="match status" value="1"/>
</dbReference>
<evidence type="ECO:0000313" key="11">
    <source>
        <dbReference type="EMBL" id="GAA0151124.1"/>
    </source>
</evidence>
<dbReference type="SUPFAM" id="SSF52058">
    <property type="entry name" value="L domain-like"/>
    <property type="match status" value="1"/>
</dbReference>
<dbReference type="InterPro" id="IPR032675">
    <property type="entry name" value="LRR_dom_sf"/>
</dbReference>
<keyword evidence="12" id="KW-1185">Reference proteome</keyword>
<proteinExistence type="predicted"/>
<dbReference type="SUPFAM" id="SSF56112">
    <property type="entry name" value="Protein kinase-like (PK-like)"/>
    <property type="match status" value="1"/>
</dbReference>
<sequence>MAEMEKWEIFKLSKAMILFITFLFQFENSFCYSLNHEGLALLRFKERVEEDPFGALLDWSDPNGDLNHCSWFGVKCSDGNVVSLCLRDLCLEGTLAPELGHLVHIKSIILRNNSFTGDIPKEFGELKELQVLDVGYNKIARPFPSVFSNKLSLSILPEDKNDGISCMIHERQELKEFPETQLSSARVRTRHISQFNKQATKKSVRIVQRRLLQVSNTRNSSNGKKPHKASKKPLTSPLPSQSPRLISPAQSPFPSISIAPSPFKSLKPNSPTPSPSQFKSSSISPLLPPTPAFQPVKSPSSYEPHHPHPAKGPSASAPRKNEPHHSHPAKGPSPASAPSQHVQSMNHLLYISAGVTSAFVFVIALGFVYCRRSKIVSVKPWATGLSGQLQKAFVAGVPKLQRSELETACEDFSNIIGSLSDNIIYKGTLSSGVEIAVASSAVKSADGWSSNLEAQYRNKIDVLSKVNHKNFVNLIGFCEEEEPFTRMMVFEYAPNGTLYEHLHIKESERLDWRTRLRIAMGMAYCLEYLHELTPPVALRDLQSSSIYLTEDYAAKIADYSFWDDPTSENLGASTTTELSEIPSADPETNVYNLGIILFEMITGRLPHSTGDDSLMDWVLYTSEDQSLRDIVDPTLSSFEDKEVKRLLGVVKDCLLQDPKQRPKMSEVTAKLKEITALEPDKATPTSSALWWAELEILSIESG</sequence>
<evidence type="ECO:0000259" key="10">
    <source>
        <dbReference type="PROSITE" id="PS50011"/>
    </source>
</evidence>
<feature type="transmembrane region" description="Helical" evidence="9">
    <location>
        <begin position="348"/>
        <end position="370"/>
    </location>
</feature>
<comment type="subcellular location">
    <subcellularLocation>
        <location evidence="7">Endomembrane system</location>
        <topology evidence="7">Single-pass type I membrane protein</topology>
    </subcellularLocation>
</comment>
<feature type="compositionally biased region" description="Low complexity" evidence="8">
    <location>
        <begin position="329"/>
        <end position="339"/>
    </location>
</feature>
<evidence type="ECO:0000256" key="7">
    <source>
        <dbReference type="ARBA" id="ARBA00046288"/>
    </source>
</evidence>
<dbReference type="Gene3D" id="3.80.10.10">
    <property type="entry name" value="Ribonuclease Inhibitor"/>
    <property type="match status" value="1"/>
</dbReference>
<dbReference type="GO" id="GO:0012505">
    <property type="term" value="C:endomembrane system"/>
    <property type="evidence" value="ECO:0007669"/>
    <property type="project" value="UniProtKB-SubCell"/>
</dbReference>
<dbReference type="Proteomes" id="UP001454036">
    <property type="component" value="Unassembled WGS sequence"/>
</dbReference>
<keyword evidence="3" id="KW-0732">Signal</keyword>
<evidence type="ECO:0000256" key="1">
    <source>
        <dbReference type="ARBA" id="ARBA00022614"/>
    </source>
</evidence>
<dbReference type="EMBL" id="BAABME010017721">
    <property type="protein sequence ID" value="GAA0151124.1"/>
    <property type="molecule type" value="Genomic_DNA"/>
</dbReference>
<dbReference type="InterPro" id="IPR001245">
    <property type="entry name" value="Ser-Thr/Tyr_kinase_cat_dom"/>
</dbReference>
<feature type="region of interest" description="Disordered" evidence="8">
    <location>
        <begin position="212"/>
        <end position="340"/>
    </location>
</feature>
<dbReference type="PROSITE" id="PS50011">
    <property type="entry name" value="PROTEIN_KINASE_DOM"/>
    <property type="match status" value="1"/>
</dbReference>
<evidence type="ECO:0000313" key="12">
    <source>
        <dbReference type="Proteomes" id="UP001454036"/>
    </source>
</evidence>
<evidence type="ECO:0000256" key="5">
    <source>
        <dbReference type="ARBA" id="ARBA00022989"/>
    </source>
</evidence>
<organism evidence="11 12">
    <name type="scientific">Lithospermum erythrorhizon</name>
    <name type="common">Purple gromwell</name>
    <name type="synonym">Lithospermum officinale var. erythrorhizon</name>
    <dbReference type="NCBI Taxonomy" id="34254"/>
    <lineage>
        <taxon>Eukaryota</taxon>
        <taxon>Viridiplantae</taxon>
        <taxon>Streptophyta</taxon>
        <taxon>Embryophyta</taxon>
        <taxon>Tracheophyta</taxon>
        <taxon>Spermatophyta</taxon>
        <taxon>Magnoliopsida</taxon>
        <taxon>eudicotyledons</taxon>
        <taxon>Gunneridae</taxon>
        <taxon>Pentapetalae</taxon>
        <taxon>asterids</taxon>
        <taxon>lamiids</taxon>
        <taxon>Boraginales</taxon>
        <taxon>Boraginaceae</taxon>
        <taxon>Boraginoideae</taxon>
        <taxon>Lithospermeae</taxon>
        <taxon>Lithospermum</taxon>
    </lineage>
</organism>
<keyword evidence="5 9" id="KW-1133">Transmembrane helix</keyword>
<dbReference type="Pfam" id="PF08263">
    <property type="entry name" value="LRRNT_2"/>
    <property type="match status" value="1"/>
</dbReference>
<keyword evidence="6 9" id="KW-0472">Membrane</keyword>
<feature type="compositionally biased region" description="Polar residues" evidence="8">
    <location>
        <begin position="213"/>
        <end position="223"/>
    </location>
</feature>
<evidence type="ECO:0000256" key="9">
    <source>
        <dbReference type="SAM" id="Phobius"/>
    </source>
</evidence>
<accession>A0AAV3PHH3</accession>
<dbReference type="Gene3D" id="1.10.510.10">
    <property type="entry name" value="Transferase(Phosphotransferase) domain 1"/>
    <property type="match status" value="1"/>
</dbReference>
<feature type="domain" description="Protein kinase" evidence="10">
    <location>
        <begin position="410"/>
        <end position="674"/>
    </location>
</feature>
<reference evidence="11 12" key="1">
    <citation type="submission" date="2024-01" db="EMBL/GenBank/DDBJ databases">
        <title>The complete chloroplast genome sequence of Lithospermum erythrorhizon: insights into the phylogenetic relationship among Boraginaceae species and the maternal lineages of purple gromwells.</title>
        <authorList>
            <person name="Okada T."/>
            <person name="Watanabe K."/>
        </authorList>
    </citation>
    <scope>NUCLEOTIDE SEQUENCE [LARGE SCALE GENOMIC DNA]</scope>
</reference>
<dbReference type="GO" id="GO:0004672">
    <property type="term" value="F:protein kinase activity"/>
    <property type="evidence" value="ECO:0007669"/>
    <property type="project" value="InterPro"/>
</dbReference>
<dbReference type="InterPro" id="IPR000719">
    <property type="entry name" value="Prot_kinase_dom"/>
</dbReference>
<dbReference type="InterPro" id="IPR011009">
    <property type="entry name" value="Kinase-like_dom_sf"/>
</dbReference>
<evidence type="ECO:0000256" key="8">
    <source>
        <dbReference type="SAM" id="MobiDB-lite"/>
    </source>
</evidence>
<dbReference type="GO" id="GO:0005524">
    <property type="term" value="F:ATP binding"/>
    <property type="evidence" value="ECO:0007669"/>
    <property type="project" value="InterPro"/>
</dbReference>
<evidence type="ECO:0000256" key="3">
    <source>
        <dbReference type="ARBA" id="ARBA00022729"/>
    </source>
</evidence>
<gene>
    <name evidence="11" type="ORF">LIER_37232</name>
</gene>
<dbReference type="AlphaFoldDB" id="A0AAV3PHH3"/>
<keyword evidence="2 9" id="KW-0812">Transmembrane</keyword>
<dbReference type="InterPro" id="IPR001611">
    <property type="entry name" value="Leu-rich_rpt"/>
</dbReference>
<dbReference type="FunFam" id="3.80.10.10:FF:000129">
    <property type="entry name" value="Leucine-rich repeat receptor-like kinase"/>
    <property type="match status" value="1"/>
</dbReference>
<protein>
    <recommendedName>
        <fullName evidence="10">Protein kinase domain-containing protein</fullName>
    </recommendedName>
</protein>